<dbReference type="PANTHER" id="PTHR31001:SF49">
    <property type="entry name" value="ZN(II)2CYS6 TRANSCRIPTION FACTOR (EUROFUNG)"/>
    <property type="match status" value="1"/>
</dbReference>
<dbReference type="InterPro" id="IPR050613">
    <property type="entry name" value="Sec_Metabolite_Reg"/>
</dbReference>
<evidence type="ECO:0000259" key="6">
    <source>
        <dbReference type="PROSITE" id="PS50011"/>
    </source>
</evidence>
<keyword evidence="7" id="KW-0808">Transferase</keyword>
<dbReference type="Gene3D" id="1.10.510.10">
    <property type="entry name" value="Transferase(Phosphotransferase) domain 1"/>
    <property type="match status" value="1"/>
</dbReference>
<dbReference type="CDD" id="cd12148">
    <property type="entry name" value="fungal_TF_MHR"/>
    <property type="match status" value="1"/>
</dbReference>
<comment type="caution">
    <text evidence="7">The sequence shown here is derived from an EMBL/GenBank/DDBJ whole genome shotgun (WGS) entry which is preliminary data.</text>
</comment>
<accession>A0A1S9DDJ0</accession>
<keyword evidence="2" id="KW-0805">Transcription regulation</keyword>
<evidence type="ECO:0000256" key="2">
    <source>
        <dbReference type="ARBA" id="ARBA00023015"/>
    </source>
</evidence>
<evidence type="ECO:0000313" key="8">
    <source>
        <dbReference type="Proteomes" id="UP000190312"/>
    </source>
</evidence>
<dbReference type="PANTHER" id="PTHR31001">
    <property type="entry name" value="UNCHARACTERIZED TRANSCRIPTIONAL REGULATORY PROTEIN"/>
    <property type="match status" value="1"/>
</dbReference>
<evidence type="ECO:0000256" key="4">
    <source>
        <dbReference type="ARBA" id="ARBA00023242"/>
    </source>
</evidence>
<dbReference type="InterPro" id="IPR017441">
    <property type="entry name" value="Protein_kinase_ATP_BS"/>
</dbReference>
<dbReference type="SMART" id="SM00220">
    <property type="entry name" value="S_TKc"/>
    <property type="match status" value="1"/>
</dbReference>
<sequence>MIFTFFIVQYVVQATIIYRTKQARLNRGENYQKSESYIQEIRVIINTFPFLAFTSTLLHPQFAIDYHDGPSSPTLSSIRSEATAPEASSAAVMHIVQREKAKYRKFWQSPCAVSPAWLALLYGVLSCGAWIEKTMNPVMVESELPDLFHDLREKCAVSIAKSDLTAPGCYKVEAALMYMGIEYLGSNNSKTGVSILLGIISRLAIMMGYHRSTHLYHPPLRPFEVEMRRRCWLLLSVTDSIVALQSGLPRVIYQGLGDFTRPRNLLYEDLDPAMSILPPSRPETETPSRIMYMLALDDMLSVANEITDITSKGAITPERTICLDQELKTTRDRLPGALRMPLLTKAQEAQSDITIMQHTLEMIYQRSRCILHRQYLVSPQPTDIYRAFRWACVDAARCVLEYQCELFQDVLRSPGNRQRVWFGASRSVSDCLTAAMVICLDVINESKAAQPFSKSTRTELIQLLHKTYLSLKDTPRPSVEIAKAAERVATMLYQMGHAVTEGELRCSQPAAAVASQLPNSQLADHTAAPEEGASFPYTAFEDFLNGDNPLELFDWIEKAQRLGSLNPLEEARPFPTRGFKTIETNQLVEEEELPDHRADRFYPARPGEIFQKRYQIVAKLGFGTSSTTWLARDLKERKYVALKVRRMANTSHRGRRNIRWLLDSFDVVVFRPDGFDEDFVRGAITELLRALDFSHSDGEVVHTYVHSANMLLGVYDNNIMQSLAEREFTSPVSRKAVSPTRTIYLSRLMRPREGPMLLSDFGEARIGPGPHGGDIMPLVYRAPETLLYVGWSSPVDIWSVGLTAWDLLEPKRLFTARDEHGDLYDAAHLAQLFAALGPPPPEFLAKNPERRADFWDEQGMMRNWLGLALID</sequence>
<dbReference type="Proteomes" id="UP000190312">
    <property type="component" value="Unassembled WGS sequence"/>
</dbReference>
<keyword evidence="3" id="KW-0804">Transcription</keyword>
<evidence type="ECO:0000256" key="5">
    <source>
        <dbReference type="PROSITE-ProRule" id="PRU10141"/>
    </source>
</evidence>
<dbReference type="VEuPathDB" id="FungiDB:AO090138000065"/>
<keyword evidence="7" id="KW-0418">Kinase</keyword>
<evidence type="ECO:0000256" key="3">
    <source>
        <dbReference type="ARBA" id="ARBA00023163"/>
    </source>
</evidence>
<dbReference type="PROSITE" id="PS50011">
    <property type="entry name" value="PROTEIN_KINASE_DOM"/>
    <property type="match status" value="1"/>
</dbReference>
<dbReference type="InterPro" id="IPR011009">
    <property type="entry name" value="Kinase-like_dom_sf"/>
</dbReference>
<organism evidence="7 8">
    <name type="scientific">Aspergillus oryzae</name>
    <name type="common">Yellow koji mold</name>
    <dbReference type="NCBI Taxonomy" id="5062"/>
    <lineage>
        <taxon>Eukaryota</taxon>
        <taxon>Fungi</taxon>
        <taxon>Dikarya</taxon>
        <taxon>Ascomycota</taxon>
        <taxon>Pezizomycotina</taxon>
        <taxon>Eurotiomycetes</taxon>
        <taxon>Eurotiomycetidae</taxon>
        <taxon>Eurotiales</taxon>
        <taxon>Aspergillaceae</taxon>
        <taxon>Aspergillus</taxon>
        <taxon>Aspergillus subgen. Circumdati</taxon>
    </lineage>
</organism>
<dbReference type="InterPro" id="IPR000719">
    <property type="entry name" value="Prot_kinase_dom"/>
</dbReference>
<dbReference type="Pfam" id="PF00069">
    <property type="entry name" value="Pkinase"/>
    <property type="match status" value="1"/>
</dbReference>
<keyword evidence="4" id="KW-0539">Nucleus</keyword>
<gene>
    <name evidence="7" type="ORF">OAory_01093030</name>
</gene>
<dbReference type="GO" id="GO:0005524">
    <property type="term" value="F:ATP binding"/>
    <property type="evidence" value="ECO:0007669"/>
    <property type="project" value="UniProtKB-UniRule"/>
</dbReference>
<dbReference type="GO" id="GO:0005634">
    <property type="term" value="C:nucleus"/>
    <property type="evidence" value="ECO:0007669"/>
    <property type="project" value="UniProtKB-SubCell"/>
</dbReference>
<evidence type="ECO:0000313" key="7">
    <source>
        <dbReference type="EMBL" id="OOO07100.1"/>
    </source>
</evidence>
<proteinExistence type="predicted"/>
<dbReference type="EMBL" id="MKZY01000007">
    <property type="protein sequence ID" value="OOO07100.1"/>
    <property type="molecule type" value="Genomic_DNA"/>
</dbReference>
<feature type="domain" description="Protein kinase" evidence="6">
    <location>
        <begin position="614"/>
        <end position="865"/>
    </location>
</feature>
<dbReference type="SUPFAM" id="SSF56112">
    <property type="entry name" value="Protein kinase-like (PK-like)"/>
    <property type="match status" value="1"/>
</dbReference>
<keyword evidence="5" id="KW-0067">ATP-binding</keyword>
<dbReference type="VEuPathDB" id="FungiDB:AO090011000682"/>
<dbReference type="PROSITE" id="PS00107">
    <property type="entry name" value="PROTEIN_KINASE_ATP"/>
    <property type="match status" value="1"/>
</dbReference>
<comment type="subcellular location">
    <subcellularLocation>
        <location evidence="1">Nucleus</location>
    </subcellularLocation>
</comment>
<evidence type="ECO:0000256" key="1">
    <source>
        <dbReference type="ARBA" id="ARBA00004123"/>
    </source>
</evidence>
<dbReference type="AlphaFoldDB" id="A0A1S9DDJ0"/>
<name>A0A1S9DDJ0_ASPOZ</name>
<dbReference type="OrthoDB" id="4934715at2759"/>
<dbReference type="GO" id="GO:0004672">
    <property type="term" value="F:protein kinase activity"/>
    <property type="evidence" value="ECO:0007669"/>
    <property type="project" value="InterPro"/>
</dbReference>
<protein>
    <submittedName>
        <fullName evidence="7">Protein kinase</fullName>
    </submittedName>
</protein>
<feature type="binding site" evidence="5">
    <location>
        <position position="643"/>
    </location>
    <ligand>
        <name>ATP</name>
        <dbReference type="ChEBI" id="CHEBI:30616"/>
    </ligand>
</feature>
<dbReference type="Gene3D" id="3.30.200.20">
    <property type="entry name" value="Phosphorylase Kinase, domain 1"/>
    <property type="match status" value="1"/>
</dbReference>
<reference evidence="7 8" key="1">
    <citation type="submission" date="2016-10" db="EMBL/GenBank/DDBJ databases">
        <title>Genome sequencing of Aspergillus oryzae BCC7051.</title>
        <authorList>
            <person name="Thammarongtham C."/>
            <person name="Vorapreeda T."/>
            <person name="Nookaew I."/>
            <person name="Srisuk T."/>
            <person name="Land M."/>
            <person name="Jeennor S."/>
            <person name="Laoteng K."/>
        </authorList>
    </citation>
    <scope>NUCLEOTIDE SEQUENCE [LARGE SCALE GENOMIC DNA]</scope>
    <source>
        <strain evidence="7 8">BCC7051</strain>
    </source>
</reference>
<keyword evidence="5" id="KW-0547">Nucleotide-binding</keyword>